<keyword evidence="2" id="KW-1185">Reference proteome</keyword>
<reference evidence="1 2" key="2">
    <citation type="journal article" date="2022" name="Mol. Ecol. Resour.">
        <title>The genomes of chicory, endive, great burdock and yacon provide insights into Asteraceae paleo-polyploidization history and plant inulin production.</title>
        <authorList>
            <person name="Fan W."/>
            <person name="Wang S."/>
            <person name="Wang H."/>
            <person name="Wang A."/>
            <person name="Jiang F."/>
            <person name="Liu H."/>
            <person name="Zhao H."/>
            <person name="Xu D."/>
            <person name="Zhang Y."/>
        </authorList>
    </citation>
    <scope>NUCLEOTIDE SEQUENCE [LARGE SCALE GENOMIC DNA]</scope>
    <source>
        <strain evidence="2">cv. Niubang</strain>
    </source>
</reference>
<accession>A0ACB8Y5C9</accession>
<evidence type="ECO:0000313" key="1">
    <source>
        <dbReference type="EMBL" id="KAI3678970.1"/>
    </source>
</evidence>
<proteinExistence type="predicted"/>
<evidence type="ECO:0000313" key="2">
    <source>
        <dbReference type="Proteomes" id="UP001055879"/>
    </source>
</evidence>
<name>A0ACB8Y5C9_ARCLA</name>
<reference evidence="2" key="1">
    <citation type="journal article" date="2022" name="Mol. Ecol. Resour.">
        <title>The genomes of chicory, endive, great burdock and yacon provide insights into Asteraceae palaeo-polyploidization history and plant inulin production.</title>
        <authorList>
            <person name="Fan W."/>
            <person name="Wang S."/>
            <person name="Wang H."/>
            <person name="Wang A."/>
            <person name="Jiang F."/>
            <person name="Liu H."/>
            <person name="Zhao H."/>
            <person name="Xu D."/>
            <person name="Zhang Y."/>
        </authorList>
    </citation>
    <scope>NUCLEOTIDE SEQUENCE [LARGE SCALE GENOMIC DNA]</scope>
    <source>
        <strain evidence="2">cv. Niubang</strain>
    </source>
</reference>
<comment type="caution">
    <text evidence="1">The sequence shown here is derived from an EMBL/GenBank/DDBJ whole genome shotgun (WGS) entry which is preliminary data.</text>
</comment>
<protein>
    <submittedName>
        <fullName evidence="1">Uncharacterized protein</fullName>
    </submittedName>
</protein>
<gene>
    <name evidence="1" type="ORF">L6452_38274</name>
</gene>
<organism evidence="1 2">
    <name type="scientific">Arctium lappa</name>
    <name type="common">Greater burdock</name>
    <name type="synonym">Lappa major</name>
    <dbReference type="NCBI Taxonomy" id="4217"/>
    <lineage>
        <taxon>Eukaryota</taxon>
        <taxon>Viridiplantae</taxon>
        <taxon>Streptophyta</taxon>
        <taxon>Embryophyta</taxon>
        <taxon>Tracheophyta</taxon>
        <taxon>Spermatophyta</taxon>
        <taxon>Magnoliopsida</taxon>
        <taxon>eudicotyledons</taxon>
        <taxon>Gunneridae</taxon>
        <taxon>Pentapetalae</taxon>
        <taxon>asterids</taxon>
        <taxon>campanulids</taxon>
        <taxon>Asterales</taxon>
        <taxon>Asteraceae</taxon>
        <taxon>Carduoideae</taxon>
        <taxon>Cardueae</taxon>
        <taxon>Arctiinae</taxon>
        <taxon>Arctium</taxon>
    </lineage>
</organism>
<sequence length="180" mass="20229">MSSTAGDSHPPPESVHDDENEEERSTDHDDTKIVVDQDEKSTIALQNSVILTKIDLLGLENSGTAVNGGATDVTTGGKSKESVQISPDRMRGGENYRYEEVYDFPPDLSTLNINGRQRFDLVTVRENGRLQIFMVPNRWPQLVRSPLRDGRLRMWLLDDDERGGEQVSPPYDGEDDRKVD</sequence>
<dbReference type="EMBL" id="CM042060">
    <property type="protein sequence ID" value="KAI3678970.1"/>
    <property type="molecule type" value="Genomic_DNA"/>
</dbReference>
<dbReference type="Proteomes" id="UP001055879">
    <property type="component" value="Linkage Group LG14"/>
</dbReference>